<comment type="pathway">
    <text evidence="1 4">Glycan biosynthesis; trehalose biosynthesis.</text>
</comment>
<evidence type="ECO:0000256" key="1">
    <source>
        <dbReference type="ARBA" id="ARBA00005199"/>
    </source>
</evidence>
<evidence type="ECO:0000313" key="6">
    <source>
        <dbReference type="Proteomes" id="UP000067461"/>
    </source>
</evidence>
<dbReference type="EMBL" id="AP014568">
    <property type="protein sequence ID" value="BAO81731.1"/>
    <property type="molecule type" value="Genomic_DNA"/>
</dbReference>
<dbReference type="InterPro" id="IPR044651">
    <property type="entry name" value="OTSB-like"/>
</dbReference>
<comment type="cofactor">
    <cofactor evidence="4">
        <name>Mg(2+)</name>
        <dbReference type="ChEBI" id="CHEBI:18420"/>
    </cofactor>
</comment>
<dbReference type="PANTHER" id="PTHR43768:SF3">
    <property type="entry name" value="TREHALOSE 6-PHOSPHATE PHOSPHATASE"/>
    <property type="match status" value="1"/>
</dbReference>
<dbReference type="Gene3D" id="3.30.70.1020">
    <property type="entry name" value="Trehalose-6-phosphate phosphatase related protein, domain 2"/>
    <property type="match status" value="1"/>
</dbReference>
<dbReference type="InterPro" id="IPR023214">
    <property type="entry name" value="HAD_sf"/>
</dbReference>
<dbReference type="NCBIfam" id="TIGR01484">
    <property type="entry name" value="HAD-SF-IIB"/>
    <property type="match status" value="1"/>
</dbReference>
<dbReference type="EC" id="3.1.3.12" evidence="4"/>
<dbReference type="OrthoDB" id="9814913at2"/>
<dbReference type="UniPathway" id="UPA00299"/>
<sequence>MLHLFTPEGEAALAAVLRLRPLMAFDFDGTLTPIVARPADARISVAVASRLAALASRLPVAIVTGRAVADVRPRLGFVPHFVVGNHGAEVEPAAASGAALFTALDGLRAQLSAHAAALRSAGVQVEDKGLSIALHYRLARDRARALQRIEELLTPLPAGLRCFAGKMVANVVSADAPDKAQAVHALVTTTGAAAAFFAGDDVNDEPVFAAAPAHWLTLRIGRDDPASLARFGLDGPHEMAMLLQRVLAITAAAASCRIPNNRRGIISPQQPQADAP</sequence>
<dbReference type="Gene3D" id="3.40.50.1000">
    <property type="entry name" value="HAD superfamily/HAD-like"/>
    <property type="match status" value="1"/>
</dbReference>
<dbReference type="InterPro" id="IPR006379">
    <property type="entry name" value="HAD-SF_hydro_IIB"/>
</dbReference>
<evidence type="ECO:0000256" key="3">
    <source>
        <dbReference type="ARBA" id="ARBA00022801"/>
    </source>
</evidence>
<dbReference type="AlphaFoldDB" id="A0A060NI60"/>
<keyword evidence="4" id="KW-0479">Metal-binding</keyword>
<evidence type="ECO:0000313" key="5">
    <source>
        <dbReference type="EMBL" id="BAO81731.1"/>
    </source>
</evidence>
<dbReference type="Pfam" id="PF02358">
    <property type="entry name" value="Trehalose_PPase"/>
    <property type="match status" value="1"/>
</dbReference>
<dbReference type="InterPro" id="IPR003337">
    <property type="entry name" value="Trehalose_PPase"/>
</dbReference>
<keyword evidence="6" id="KW-1185">Reference proteome</keyword>
<proteinExistence type="inferred from homology"/>
<dbReference type="GO" id="GO:0005992">
    <property type="term" value="P:trehalose biosynthetic process"/>
    <property type="evidence" value="ECO:0007669"/>
    <property type="project" value="UniProtKB-UniPathway"/>
</dbReference>
<dbReference type="STRING" id="1458425.SRAA_1877"/>
<accession>A0A060NI60</accession>
<dbReference type="Proteomes" id="UP000067461">
    <property type="component" value="Chromosome"/>
</dbReference>
<gene>
    <name evidence="5" type="primary">otsB</name>
    <name evidence="5" type="ORF">SRAA_1877</name>
</gene>
<dbReference type="PANTHER" id="PTHR43768">
    <property type="entry name" value="TREHALOSE 6-PHOSPHATE PHOSPHATASE"/>
    <property type="match status" value="1"/>
</dbReference>
<evidence type="ECO:0000256" key="4">
    <source>
        <dbReference type="RuleBase" id="RU361117"/>
    </source>
</evidence>
<keyword evidence="3 4" id="KW-0378">Hydrolase</keyword>
<name>A0A060NI60_9BURK</name>
<comment type="catalytic activity">
    <reaction evidence="4">
        <text>alpha,alpha-trehalose 6-phosphate + H2O = alpha,alpha-trehalose + phosphate</text>
        <dbReference type="Rhea" id="RHEA:23420"/>
        <dbReference type="ChEBI" id="CHEBI:15377"/>
        <dbReference type="ChEBI" id="CHEBI:16551"/>
        <dbReference type="ChEBI" id="CHEBI:43474"/>
        <dbReference type="ChEBI" id="CHEBI:58429"/>
        <dbReference type="EC" id="3.1.3.12"/>
    </reaction>
</comment>
<dbReference type="NCBIfam" id="TIGR00685">
    <property type="entry name" value="T6PP"/>
    <property type="match status" value="1"/>
</dbReference>
<evidence type="ECO:0000256" key="2">
    <source>
        <dbReference type="ARBA" id="ARBA00008770"/>
    </source>
</evidence>
<dbReference type="KEGG" id="cbaa:SRAA_1877"/>
<comment type="similarity">
    <text evidence="2 4">Belongs to the trehalose phosphatase family.</text>
</comment>
<dbReference type="HOGENOM" id="CLU_037265_2_1_4"/>
<protein>
    <recommendedName>
        <fullName evidence="4">Trehalose 6-phosphate phosphatase</fullName>
        <ecNumber evidence="4">3.1.3.12</ecNumber>
    </recommendedName>
</protein>
<dbReference type="RefSeq" id="WP_082040008.1">
    <property type="nucleotide sequence ID" value="NZ_AP014568.1"/>
</dbReference>
<dbReference type="GO" id="GO:0046872">
    <property type="term" value="F:metal ion binding"/>
    <property type="evidence" value="ECO:0007669"/>
    <property type="project" value="UniProtKB-KW"/>
</dbReference>
<dbReference type="GO" id="GO:0004805">
    <property type="term" value="F:trehalose-phosphatase activity"/>
    <property type="evidence" value="ECO:0007669"/>
    <property type="project" value="UniProtKB-EC"/>
</dbReference>
<keyword evidence="4" id="KW-0460">Magnesium</keyword>
<dbReference type="InterPro" id="IPR036412">
    <property type="entry name" value="HAD-like_sf"/>
</dbReference>
<organism evidence="5 6">
    <name type="scientific">Serpentinimonas raichei</name>
    <dbReference type="NCBI Taxonomy" id="1458425"/>
    <lineage>
        <taxon>Bacteria</taxon>
        <taxon>Pseudomonadati</taxon>
        <taxon>Pseudomonadota</taxon>
        <taxon>Betaproteobacteria</taxon>
        <taxon>Burkholderiales</taxon>
        <taxon>Comamonadaceae</taxon>
        <taxon>Serpentinimonas</taxon>
    </lineage>
</organism>
<comment type="function">
    <text evidence="4">Removes the phosphate from trehalose 6-phosphate to produce free trehalose.</text>
</comment>
<dbReference type="SUPFAM" id="SSF56784">
    <property type="entry name" value="HAD-like"/>
    <property type="match status" value="1"/>
</dbReference>
<reference evidence="5 6" key="1">
    <citation type="journal article" date="2014" name="Nat. Commun.">
        <title>Physiological and genomic features of highly alkaliphilic hydrogen-utilizing Betaproteobacteria from a continental serpentinizing site.</title>
        <authorList>
            <person name="Suzuki S."/>
            <person name="Kuenen J.G."/>
            <person name="Schipper K."/>
            <person name="van der Velde S."/>
            <person name="Ishii S."/>
            <person name="Wu A."/>
            <person name="Sorokin D.Y."/>
            <person name="Tenney A."/>
            <person name="Meng X.Y."/>
            <person name="Morrill P.L."/>
            <person name="Kamagata Y."/>
            <person name="Muyzer G."/>
            <person name="Nealson K.H."/>
        </authorList>
    </citation>
    <scope>NUCLEOTIDE SEQUENCE [LARGE SCALE GENOMIC DNA]</scope>
    <source>
        <strain evidence="5 6">A1</strain>
    </source>
</reference>